<evidence type="ECO:0000256" key="2">
    <source>
        <dbReference type="ARBA" id="ARBA00013855"/>
    </source>
</evidence>
<reference evidence="7 8" key="1">
    <citation type="submission" date="2024-04" db="EMBL/GenBank/DDBJ databases">
        <title>Draft genome sequence of Sessilibacter corallicola NBRC 116591.</title>
        <authorList>
            <person name="Miyakawa T."/>
            <person name="Kusuya Y."/>
            <person name="Miura T."/>
        </authorList>
    </citation>
    <scope>NUCLEOTIDE SEQUENCE [LARGE SCALE GENOMIC DNA]</scope>
    <source>
        <strain evidence="7 8">KU-00831-HH</strain>
    </source>
</reference>
<protein>
    <recommendedName>
        <fullName evidence="2 5">Cell shape-determining protein MreC</fullName>
    </recommendedName>
    <alternativeName>
        <fullName evidence="4 5">Cell shape protein MreC</fullName>
    </alternativeName>
</protein>
<comment type="similarity">
    <text evidence="1 5">Belongs to the MreC family.</text>
</comment>
<dbReference type="Proteomes" id="UP001465153">
    <property type="component" value="Unassembled WGS sequence"/>
</dbReference>
<evidence type="ECO:0000313" key="7">
    <source>
        <dbReference type="EMBL" id="GAA6166212.1"/>
    </source>
</evidence>
<evidence type="ECO:0000256" key="3">
    <source>
        <dbReference type="ARBA" id="ARBA00022960"/>
    </source>
</evidence>
<name>A0ABQ0A3J6_9GAMM</name>
<dbReference type="InterPro" id="IPR007221">
    <property type="entry name" value="MreC"/>
</dbReference>
<feature type="domain" description="Rod shape-determining protein MreC beta-barrel core" evidence="6">
    <location>
        <begin position="106"/>
        <end position="251"/>
    </location>
</feature>
<evidence type="ECO:0000259" key="6">
    <source>
        <dbReference type="Pfam" id="PF04085"/>
    </source>
</evidence>
<comment type="function">
    <text evidence="5">Involved in formation and maintenance of cell shape.</text>
</comment>
<proteinExistence type="inferred from homology"/>
<dbReference type="PANTHER" id="PTHR34138">
    <property type="entry name" value="CELL SHAPE-DETERMINING PROTEIN MREC"/>
    <property type="match status" value="1"/>
</dbReference>
<dbReference type="PIRSF" id="PIRSF038471">
    <property type="entry name" value="MreC"/>
    <property type="match status" value="1"/>
</dbReference>
<evidence type="ECO:0000313" key="8">
    <source>
        <dbReference type="Proteomes" id="UP001465153"/>
    </source>
</evidence>
<evidence type="ECO:0000256" key="4">
    <source>
        <dbReference type="ARBA" id="ARBA00032089"/>
    </source>
</evidence>
<sequence length="272" mass="30145">MLLTVVIVLLDVFTPYLKPVKSQLSTISVPFYWVTNIPSRISEWGQDNLVTREQLLDENRALKEQLLIHQRRLQGMAAVVTENVRLRELMNSAEMVAEQVLVAEMIGVSSDPLVHKVVINKGSRDNVYIGQPLLDAQGLMGQVVEVGPFSSQVLLITDSTHALPVEVNRNGVRAIVEGIGDLYRMELRHVSNTVDIEVGDLLVSSGLGQKFPRGYPVGTVTEIIHDPGRPFAGVHVEPMAQLNRSRHVLLVFRDSSTAPEDVLTESDLSEVR</sequence>
<dbReference type="Gene3D" id="2.40.10.340">
    <property type="entry name" value="Rod shape-determining protein MreC, domain 1"/>
    <property type="match status" value="1"/>
</dbReference>
<dbReference type="InterPro" id="IPR042175">
    <property type="entry name" value="Cell/Rod_MreC_2"/>
</dbReference>
<organism evidence="7 8">
    <name type="scientific">Sessilibacter corallicola</name>
    <dbReference type="NCBI Taxonomy" id="2904075"/>
    <lineage>
        <taxon>Bacteria</taxon>
        <taxon>Pseudomonadati</taxon>
        <taxon>Pseudomonadota</taxon>
        <taxon>Gammaproteobacteria</taxon>
        <taxon>Cellvibrionales</taxon>
        <taxon>Cellvibrionaceae</taxon>
        <taxon>Sessilibacter</taxon>
    </lineage>
</organism>
<gene>
    <name evidence="7" type="ORF">NBRC116591_00220</name>
</gene>
<dbReference type="NCBIfam" id="TIGR00219">
    <property type="entry name" value="mreC"/>
    <property type="match status" value="1"/>
</dbReference>
<evidence type="ECO:0000256" key="1">
    <source>
        <dbReference type="ARBA" id="ARBA00009369"/>
    </source>
</evidence>
<evidence type="ECO:0000256" key="5">
    <source>
        <dbReference type="PIRNR" id="PIRNR038471"/>
    </source>
</evidence>
<dbReference type="Gene3D" id="2.40.10.350">
    <property type="entry name" value="Rod shape-determining protein MreC, domain 2"/>
    <property type="match status" value="1"/>
</dbReference>
<keyword evidence="8" id="KW-1185">Reference proteome</keyword>
<dbReference type="InterPro" id="IPR042177">
    <property type="entry name" value="Cell/Rod_1"/>
</dbReference>
<dbReference type="InterPro" id="IPR055342">
    <property type="entry name" value="MreC_beta-barrel_core"/>
</dbReference>
<dbReference type="Pfam" id="PF04085">
    <property type="entry name" value="MreC"/>
    <property type="match status" value="1"/>
</dbReference>
<dbReference type="EMBL" id="BAABWN010000001">
    <property type="protein sequence ID" value="GAA6166212.1"/>
    <property type="molecule type" value="Genomic_DNA"/>
</dbReference>
<dbReference type="PANTHER" id="PTHR34138:SF1">
    <property type="entry name" value="CELL SHAPE-DETERMINING PROTEIN MREC"/>
    <property type="match status" value="1"/>
</dbReference>
<comment type="caution">
    <text evidence="7">The sequence shown here is derived from an EMBL/GenBank/DDBJ whole genome shotgun (WGS) entry which is preliminary data.</text>
</comment>
<accession>A0ABQ0A3J6</accession>
<keyword evidence="3 5" id="KW-0133">Cell shape</keyword>